<dbReference type="GO" id="GO:0009330">
    <property type="term" value="C:DNA topoisomerase type II (double strand cut, ATP-hydrolyzing) complex"/>
    <property type="evidence" value="ECO:0007669"/>
    <property type="project" value="TreeGrafter"/>
</dbReference>
<dbReference type="PANTHER" id="PTHR43493">
    <property type="entry name" value="DNA GYRASE/TOPOISOMERASE SUBUNIT A"/>
    <property type="match status" value="1"/>
</dbReference>
<dbReference type="GO" id="GO:0003677">
    <property type="term" value="F:DNA binding"/>
    <property type="evidence" value="ECO:0007669"/>
    <property type="project" value="InterPro"/>
</dbReference>
<keyword evidence="1" id="KW-0413">Isomerase</keyword>
<dbReference type="GO" id="GO:0006265">
    <property type="term" value="P:DNA topological change"/>
    <property type="evidence" value="ECO:0007669"/>
    <property type="project" value="InterPro"/>
</dbReference>
<dbReference type="GO" id="GO:0005737">
    <property type="term" value="C:cytoplasm"/>
    <property type="evidence" value="ECO:0007669"/>
    <property type="project" value="TreeGrafter"/>
</dbReference>
<dbReference type="AlphaFoldDB" id="A0A0K8MI21"/>
<protein>
    <submittedName>
        <fullName evidence="1">DNA topoisomerase 4 subunit A</fullName>
    </submittedName>
</protein>
<dbReference type="InterPro" id="IPR035516">
    <property type="entry name" value="Gyrase/topoIV_suA_C"/>
</dbReference>
<sequence length="212" mass="22925">MQSEATFLLATNDGFIKQTTIQDLIPKAYKKKSAVVMKLKTADSELIAAQPTKKDHEVLVVAQTGLALRFALEDVPVVGSRTAGVKAIKLGAEDQVVAVLALDPADRFLAVVTNQGTFKYSLIEEITAGHRANKGLQVLSPRKTIDYAITAATALTPDQGALRIRTDRLQTFDIQLADHSLSTRTSNGQALLDVKRDGQATAIFPLNLQEND</sequence>
<dbReference type="SUPFAM" id="SSF101904">
    <property type="entry name" value="GyrA/ParC C-terminal domain-like"/>
    <property type="match status" value="1"/>
</dbReference>
<dbReference type="Pfam" id="PF03989">
    <property type="entry name" value="DNA_gyraseA_C"/>
    <property type="match status" value="3"/>
</dbReference>
<dbReference type="Proteomes" id="UP000253891">
    <property type="component" value="Unassembled WGS sequence"/>
</dbReference>
<proteinExistence type="predicted"/>
<dbReference type="STRING" id="157463.GCA_001047075_01108"/>
<gene>
    <name evidence="1" type="primary">parC</name>
    <name evidence="1" type="ORF">FFIC_282180</name>
</gene>
<reference evidence="1 2" key="1">
    <citation type="journal article" date="2015" name="BMC Genomics">
        <title>Comparative genomics of Fructobacillus spp. and Leuconostoc spp. reveals niche-specific evolution of Fructobacillus spp.</title>
        <authorList>
            <person name="Endo A."/>
            <person name="Tanizawa Y."/>
            <person name="Tanaka N."/>
            <person name="Maeno S."/>
            <person name="Kumar H."/>
            <person name="Shiwa Y."/>
            <person name="Okada S."/>
            <person name="Yoshikawa H."/>
            <person name="Dicks L."/>
            <person name="Nakagawa J."/>
            <person name="Arita M."/>
        </authorList>
    </citation>
    <scope>NUCLEOTIDE SEQUENCE [LARGE SCALE GENOMIC DNA]</scope>
    <source>
        <strain evidence="1 2">JCM 12225</strain>
    </source>
</reference>
<dbReference type="InterPro" id="IPR006691">
    <property type="entry name" value="GyrA/parC_rep"/>
</dbReference>
<keyword evidence="2" id="KW-1185">Reference proteome</keyword>
<dbReference type="EMBL" id="DF968005">
    <property type="protein sequence ID" value="GAP00206.1"/>
    <property type="molecule type" value="Genomic_DNA"/>
</dbReference>
<evidence type="ECO:0000313" key="1">
    <source>
        <dbReference type="EMBL" id="GAP00206.1"/>
    </source>
</evidence>
<accession>A0A0K8MI21</accession>
<name>A0A0K8MI21_9LACO</name>
<dbReference type="Gene3D" id="2.120.10.90">
    <property type="entry name" value="DNA gyrase/topoisomerase IV, subunit A, C-terminal"/>
    <property type="match status" value="1"/>
</dbReference>
<dbReference type="PANTHER" id="PTHR43493:SF9">
    <property type="entry name" value="DNA TOPOISOMERASE 4 SUBUNIT A"/>
    <property type="match status" value="1"/>
</dbReference>
<evidence type="ECO:0000313" key="2">
    <source>
        <dbReference type="Proteomes" id="UP000253891"/>
    </source>
</evidence>
<organism evidence="1 2">
    <name type="scientific">Fructobacillus ficulneus</name>
    <dbReference type="NCBI Taxonomy" id="157463"/>
    <lineage>
        <taxon>Bacteria</taxon>
        <taxon>Bacillati</taxon>
        <taxon>Bacillota</taxon>
        <taxon>Bacilli</taxon>
        <taxon>Lactobacillales</taxon>
        <taxon>Lactobacillaceae</taxon>
        <taxon>Fructobacillus</taxon>
    </lineage>
</organism>
<dbReference type="GO" id="GO:0003918">
    <property type="term" value="F:DNA topoisomerase type II (double strand cut, ATP-hydrolyzing) activity"/>
    <property type="evidence" value="ECO:0007669"/>
    <property type="project" value="TreeGrafter"/>
</dbReference>
<dbReference type="GO" id="GO:0005524">
    <property type="term" value="F:ATP binding"/>
    <property type="evidence" value="ECO:0007669"/>
    <property type="project" value="InterPro"/>
</dbReference>
<dbReference type="InterPro" id="IPR050220">
    <property type="entry name" value="Type_II_DNA_Topoisomerases"/>
</dbReference>